<feature type="region of interest" description="Disordered" evidence="2">
    <location>
        <begin position="198"/>
        <end position="222"/>
    </location>
</feature>
<feature type="region of interest" description="Disordered" evidence="2">
    <location>
        <begin position="149"/>
        <end position="178"/>
    </location>
</feature>
<feature type="compositionally biased region" description="Gly residues" evidence="2">
    <location>
        <begin position="76"/>
        <end position="87"/>
    </location>
</feature>
<reference evidence="3 4" key="1">
    <citation type="journal article" date="2009" name="Science">
        <title>Green evolution and dynamic adaptations revealed by genomes of the marine picoeukaryotes Micromonas.</title>
        <authorList>
            <person name="Worden A.Z."/>
            <person name="Lee J.H."/>
            <person name="Mock T."/>
            <person name="Rouze P."/>
            <person name="Simmons M.P."/>
            <person name="Aerts A.L."/>
            <person name="Allen A.E."/>
            <person name="Cuvelier M.L."/>
            <person name="Derelle E."/>
            <person name="Everett M.V."/>
            <person name="Foulon E."/>
            <person name="Grimwood J."/>
            <person name="Gundlach H."/>
            <person name="Henrissat B."/>
            <person name="Napoli C."/>
            <person name="McDonald S.M."/>
            <person name="Parker M.S."/>
            <person name="Rombauts S."/>
            <person name="Salamov A."/>
            <person name="Von Dassow P."/>
            <person name="Badger J.H."/>
            <person name="Coutinho P.M."/>
            <person name="Demir E."/>
            <person name="Dubchak I."/>
            <person name="Gentemann C."/>
            <person name="Eikrem W."/>
            <person name="Gready J.E."/>
            <person name="John U."/>
            <person name="Lanier W."/>
            <person name="Lindquist E.A."/>
            <person name="Lucas S."/>
            <person name="Mayer K.F."/>
            <person name="Moreau H."/>
            <person name="Not F."/>
            <person name="Otillar R."/>
            <person name="Panaud O."/>
            <person name="Pangilinan J."/>
            <person name="Paulsen I."/>
            <person name="Piegu B."/>
            <person name="Poliakov A."/>
            <person name="Robbens S."/>
            <person name="Schmutz J."/>
            <person name="Toulza E."/>
            <person name="Wyss T."/>
            <person name="Zelensky A."/>
            <person name="Zhou K."/>
            <person name="Armbrust E.V."/>
            <person name="Bhattacharya D."/>
            <person name="Goodenough U.W."/>
            <person name="Van de Peer Y."/>
            <person name="Grigoriev I.V."/>
        </authorList>
    </citation>
    <scope>NUCLEOTIDE SEQUENCE [LARGE SCALE GENOMIC DNA]</scope>
    <source>
        <strain evidence="3 4">CCMP1545</strain>
    </source>
</reference>
<dbReference type="AlphaFoldDB" id="C1MY15"/>
<keyword evidence="4" id="KW-1185">Reference proteome</keyword>
<dbReference type="KEGG" id="mpp:MICPUCDRAFT_60364"/>
<organism evidence="4">
    <name type="scientific">Micromonas pusilla (strain CCMP1545)</name>
    <name type="common">Picoplanktonic green alga</name>
    <dbReference type="NCBI Taxonomy" id="564608"/>
    <lineage>
        <taxon>Eukaryota</taxon>
        <taxon>Viridiplantae</taxon>
        <taxon>Chlorophyta</taxon>
        <taxon>Mamiellophyceae</taxon>
        <taxon>Mamiellales</taxon>
        <taxon>Mamiellaceae</taxon>
        <taxon>Micromonas</taxon>
    </lineage>
</organism>
<accession>C1MY15</accession>
<dbReference type="EMBL" id="GG663742">
    <property type="protein sequence ID" value="EEH55254.1"/>
    <property type="molecule type" value="Genomic_DNA"/>
</dbReference>
<feature type="compositionally biased region" description="Gly residues" evidence="2">
    <location>
        <begin position="200"/>
        <end position="216"/>
    </location>
</feature>
<dbReference type="RefSeq" id="XP_003060485.1">
    <property type="nucleotide sequence ID" value="XM_003060439.1"/>
</dbReference>
<evidence type="ECO:0000256" key="1">
    <source>
        <dbReference type="SAM" id="Coils"/>
    </source>
</evidence>
<evidence type="ECO:0000313" key="3">
    <source>
        <dbReference type="EMBL" id="EEH55254.1"/>
    </source>
</evidence>
<feature type="compositionally biased region" description="Basic and acidic residues" evidence="2">
    <location>
        <begin position="42"/>
        <end position="54"/>
    </location>
</feature>
<feature type="compositionally biased region" description="Low complexity" evidence="2">
    <location>
        <begin position="56"/>
        <end position="72"/>
    </location>
</feature>
<dbReference type="Proteomes" id="UP000001876">
    <property type="component" value="Unassembled WGS sequence"/>
</dbReference>
<keyword evidence="1" id="KW-0175">Coiled coil</keyword>
<evidence type="ECO:0000256" key="2">
    <source>
        <dbReference type="SAM" id="MobiDB-lite"/>
    </source>
</evidence>
<dbReference type="GeneID" id="9686233"/>
<name>C1MY15_MICPC</name>
<gene>
    <name evidence="3" type="ORF">MICPUCDRAFT_60364</name>
</gene>
<feature type="region of interest" description="Disordered" evidence="2">
    <location>
        <begin position="42"/>
        <end position="104"/>
    </location>
</feature>
<protein>
    <submittedName>
        <fullName evidence="3">Predicted protein</fullName>
    </submittedName>
</protein>
<sequence length="474" mass="49930">MAASATHSPFVPTPLAPPDDPMTTERLHLLRERLGQVSAFTEHVKESISPERLARAAATGGSLPPSAASSPTWREFGGGGGGGGDPSLGGSRWGDSPAYSRRPEERLNQPSFAGMTTSAAHESPATFARDGAASHGGDARRSLADELRGLRGGGKSDATPGLARPASAPDVGDPARYPSARDAIDAAIAHARAARAEFGTGTGTGTGFGFGGGGGSFPSTPATGMPPLAPAPPSSSRFYVPTSIASDPELMRLQAEQESRMREAQVMSTVTSVQERCALKRELEDADERNVALTRELERLKRHCDALESARKSEERRRHEIAEHLRRVTSDAMRLAEEMRARSRSTGDGDGDDVDDAAAAAATVLEGVAAALSTTGGDSGGSTAAMRRAAVEARMYSPSPLKRKMQREVRVSDAIADAAAAVRTRGGELRCVLYTGPHTIALARWTPILKDFSRRVSPPTPRFQYPPSAPFNST</sequence>
<evidence type="ECO:0000313" key="4">
    <source>
        <dbReference type="Proteomes" id="UP000001876"/>
    </source>
</evidence>
<feature type="compositionally biased region" description="Pro residues" evidence="2">
    <location>
        <begin position="11"/>
        <end position="20"/>
    </location>
</feature>
<feature type="coiled-coil region" evidence="1">
    <location>
        <begin position="283"/>
        <end position="317"/>
    </location>
</feature>
<feature type="region of interest" description="Disordered" evidence="2">
    <location>
        <begin position="1"/>
        <end position="24"/>
    </location>
</feature>
<proteinExistence type="predicted"/>